<dbReference type="PROSITE" id="PS50887">
    <property type="entry name" value="GGDEF"/>
    <property type="match status" value="1"/>
</dbReference>
<dbReference type="InterPro" id="IPR050469">
    <property type="entry name" value="Diguanylate_Cyclase"/>
</dbReference>
<dbReference type="Gene3D" id="1.20.120.160">
    <property type="entry name" value="HPT domain"/>
    <property type="match status" value="1"/>
</dbReference>
<evidence type="ECO:0000256" key="1">
    <source>
        <dbReference type="PROSITE-ProRule" id="PRU00110"/>
    </source>
</evidence>
<dbReference type="SUPFAM" id="SSF52172">
    <property type="entry name" value="CheY-like"/>
    <property type="match status" value="2"/>
</dbReference>
<dbReference type="Gene3D" id="3.30.70.270">
    <property type="match status" value="1"/>
</dbReference>
<dbReference type="SUPFAM" id="SSF55073">
    <property type="entry name" value="Nucleotide cyclase"/>
    <property type="match status" value="1"/>
</dbReference>
<dbReference type="InterPro" id="IPR000160">
    <property type="entry name" value="GGDEF_dom"/>
</dbReference>
<dbReference type="PANTHER" id="PTHR45138:SF9">
    <property type="entry name" value="DIGUANYLATE CYCLASE DGCM-RELATED"/>
    <property type="match status" value="1"/>
</dbReference>
<keyword evidence="7" id="KW-1185">Reference proteome</keyword>
<dbReference type="InterPro" id="IPR011006">
    <property type="entry name" value="CheY-like_superfamily"/>
</dbReference>
<sequence>MPSSPATPTQIQQQMQALRAAYAEKIGERVLQIEQSWDRLVKDDWNLETLRTLHRMVHSLAGSGATFGFTYLGTIARTLEILLTSILETGNPPIALQRIQVHALLASLRQSIHEPEQNLPELTAFIPSQSPLPNRGDSHLIYLVDDDPELAEDLALQIGYFGYDVVRYHNSTDLKEAVLQQLPAAILTDITFSEGDSAGIEMISALRKQLGSNMPPVVFMSLREDLTARLEAARAGGKAYFTKPVSVPSLVDKLDELTRAHPQEAYRVLIVDDESHLAVYYSLILQRTGMVTQVVTDPFDLIPVMSEFNPDLILMDVYMPHCSGLELGTVIRQQPAYVGIPIVFLSTETDLNKQLDAMNLGGGDEFLTKPIQPDHLIMAVYSRAQRARTLRSLMATDSLTGLLNHTTTKEQLVQETLRAERSQSSLAFAMLDLDHFKSVNDTYGHATGDRVIKSLSRLLQQRLRRTDTIGRYGGEEFAVILPDTDGATACKIMNDIRQRFAQIRQQSEDEEFSATFSCGIAVYPTFSDVGSLKTAADKALYRAKHQGRNRVVLAEK</sequence>
<dbReference type="Pfam" id="PF00072">
    <property type="entry name" value="Response_reg"/>
    <property type="match status" value="2"/>
</dbReference>
<feature type="domain" description="GGDEF" evidence="4">
    <location>
        <begin position="424"/>
        <end position="556"/>
    </location>
</feature>
<organism evidence="6 7">
    <name type="scientific">Thermostichus vulcanus str. 'Rupite'</name>
    <dbReference type="NCBI Taxonomy" id="2813851"/>
    <lineage>
        <taxon>Bacteria</taxon>
        <taxon>Bacillati</taxon>
        <taxon>Cyanobacteriota</taxon>
        <taxon>Cyanophyceae</taxon>
        <taxon>Thermostichales</taxon>
        <taxon>Thermostichaceae</taxon>
        <taxon>Thermostichus</taxon>
    </lineage>
</organism>
<dbReference type="SUPFAM" id="SSF47226">
    <property type="entry name" value="Histidine-containing phosphotransfer domain, HPT domain"/>
    <property type="match status" value="1"/>
</dbReference>
<feature type="domain" description="Response regulatory" evidence="3">
    <location>
        <begin position="267"/>
        <end position="384"/>
    </location>
</feature>
<proteinExistence type="predicted"/>
<name>A0ABT0CAW0_THEVL</name>
<protein>
    <submittedName>
        <fullName evidence="6">Diguanylate cyclase</fullName>
    </submittedName>
</protein>
<evidence type="ECO:0000313" key="6">
    <source>
        <dbReference type="EMBL" id="MCJ2542908.1"/>
    </source>
</evidence>
<evidence type="ECO:0000259" key="4">
    <source>
        <dbReference type="PROSITE" id="PS50887"/>
    </source>
</evidence>
<reference evidence="6" key="1">
    <citation type="submission" date="2021-02" db="EMBL/GenBank/DDBJ databases">
        <title>The CRISPR/cas machinery reduction and long-range gene transfer in the hot spring cyanobacterium Synechococcus.</title>
        <authorList>
            <person name="Dvorak P."/>
            <person name="Jahodarova E."/>
            <person name="Hasler P."/>
            <person name="Poulickova A."/>
        </authorList>
    </citation>
    <scope>NUCLEOTIDE SEQUENCE</scope>
    <source>
        <strain evidence="6">Rupite</strain>
    </source>
</reference>
<evidence type="ECO:0000256" key="2">
    <source>
        <dbReference type="PROSITE-ProRule" id="PRU00169"/>
    </source>
</evidence>
<evidence type="ECO:0000259" key="5">
    <source>
        <dbReference type="PROSITE" id="PS50894"/>
    </source>
</evidence>
<accession>A0ABT0CAW0</accession>
<evidence type="ECO:0000313" key="7">
    <source>
        <dbReference type="Proteomes" id="UP000830835"/>
    </source>
</evidence>
<feature type="modified residue" description="4-aspartylphosphate" evidence="2">
    <location>
        <position position="189"/>
    </location>
</feature>
<dbReference type="Pfam" id="PF00990">
    <property type="entry name" value="GGDEF"/>
    <property type="match status" value="1"/>
</dbReference>
<dbReference type="PANTHER" id="PTHR45138">
    <property type="entry name" value="REGULATORY COMPONENTS OF SENSORY TRANSDUCTION SYSTEM"/>
    <property type="match status" value="1"/>
</dbReference>
<dbReference type="InterPro" id="IPR043128">
    <property type="entry name" value="Rev_trsase/Diguanyl_cyclase"/>
</dbReference>
<dbReference type="InterPro" id="IPR036641">
    <property type="entry name" value="HPT_dom_sf"/>
</dbReference>
<dbReference type="CDD" id="cd01949">
    <property type="entry name" value="GGDEF"/>
    <property type="match status" value="1"/>
</dbReference>
<feature type="domain" description="Response regulatory" evidence="3">
    <location>
        <begin position="140"/>
        <end position="258"/>
    </location>
</feature>
<dbReference type="Pfam" id="PF01627">
    <property type="entry name" value="Hpt"/>
    <property type="match status" value="1"/>
</dbReference>
<dbReference type="SMART" id="SM00267">
    <property type="entry name" value="GGDEF"/>
    <property type="match status" value="1"/>
</dbReference>
<dbReference type="PROSITE" id="PS50110">
    <property type="entry name" value="RESPONSE_REGULATORY"/>
    <property type="match status" value="2"/>
</dbReference>
<feature type="domain" description="HPt" evidence="5">
    <location>
        <begin position="11"/>
        <end position="122"/>
    </location>
</feature>
<dbReference type="Proteomes" id="UP000830835">
    <property type="component" value="Unassembled WGS sequence"/>
</dbReference>
<gene>
    <name evidence="6" type="ORF">JX360_08320</name>
</gene>
<dbReference type="SMART" id="SM00448">
    <property type="entry name" value="REC"/>
    <property type="match status" value="2"/>
</dbReference>
<comment type="caution">
    <text evidence="6">The sequence shown here is derived from an EMBL/GenBank/DDBJ whole genome shotgun (WGS) entry which is preliminary data.</text>
</comment>
<dbReference type="Gene3D" id="3.40.50.2300">
    <property type="match status" value="2"/>
</dbReference>
<feature type="modified residue" description="Phosphohistidine" evidence="1">
    <location>
        <position position="58"/>
    </location>
</feature>
<dbReference type="InterPro" id="IPR001789">
    <property type="entry name" value="Sig_transdc_resp-reg_receiver"/>
</dbReference>
<feature type="modified residue" description="4-aspartylphosphate" evidence="2">
    <location>
        <position position="316"/>
    </location>
</feature>
<dbReference type="EMBL" id="JAFIRA010000017">
    <property type="protein sequence ID" value="MCJ2542908.1"/>
    <property type="molecule type" value="Genomic_DNA"/>
</dbReference>
<evidence type="ECO:0000259" key="3">
    <source>
        <dbReference type="PROSITE" id="PS50110"/>
    </source>
</evidence>
<dbReference type="NCBIfam" id="TIGR00254">
    <property type="entry name" value="GGDEF"/>
    <property type="match status" value="1"/>
</dbReference>
<keyword evidence="2" id="KW-0597">Phosphoprotein</keyword>
<dbReference type="RefSeq" id="WP_244350190.1">
    <property type="nucleotide sequence ID" value="NZ_JAFIRA010000017.1"/>
</dbReference>
<dbReference type="CDD" id="cd00156">
    <property type="entry name" value="REC"/>
    <property type="match status" value="2"/>
</dbReference>
<dbReference type="InterPro" id="IPR029787">
    <property type="entry name" value="Nucleotide_cyclase"/>
</dbReference>
<dbReference type="PROSITE" id="PS50894">
    <property type="entry name" value="HPT"/>
    <property type="match status" value="1"/>
</dbReference>
<dbReference type="InterPro" id="IPR008207">
    <property type="entry name" value="Sig_transdc_His_kin_Hpt_dom"/>
</dbReference>